<feature type="region of interest" description="Disordered" evidence="1">
    <location>
        <begin position="360"/>
        <end position="394"/>
    </location>
</feature>
<evidence type="ECO:0008006" key="4">
    <source>
        <dbReference type="Google" id="ProtNLM"/>
    </source>
</evidence>
<gene>
    <name evidence="2" type="ORF">HBR001_LOCUS3910</name>
</gene>
<organism evidence="2 3">
    <name type="scientific">Hyaloperonospora brassicae</name>
    <name type="common">Brassica downy mildew</name>
    <name type="synonym">Peronospora brassicae</name>
    <dbReference type="NCBI Taxonomy" id="162125"/>
    <lineage>
        <taxon>Eukaryota</taxon>
        <taxon>Sar</taxon>
        <taxon>Stramenopiles</taxon>
        <taxon>Oomycota</taxon>
        <taxon>Peronosporomycetes</taxon>
        <taxon>Peronosporales</taxon>
        <taxon>Peronosporaceae</taxon>
        <taxon>Hyaloperonospora</taxon>
    </lineage>
</organism>
<dbReference type="Proteomes" id="UP001162031">
    <property type="component" value="Unassembled WGS sequence"/>
</dbReference>
<dbReference type="EMBL" id="CANTFL010000665">
    <property type="protein sequence ID" value="CAI5726695.1"/>
    <property type="molecule type" value="Genomic_DNA"/>
</dbReference>
<evidence type="ECO:0000256" key="1">
    <source>
        <dbReference type="SAM" id="MobiDB-lite"/>
    </source>
</evidence>
<sequence length="394" mass="43990">MRLYPFVLLASTAVPTRVTDASGVSGYSHTSDNSTATTPPFTDDSNDGPANQQLVAHGITNDEERASFGKISHDGLRKLTSGIKKTTLFKLYGGISGPKLTLSGWDQAFKKDIEILDLVSQHVRNRANPDADMQYVDNLVASQRKNLKGKAKRLKINFSPQDMSTENLIAELKKRRFLEFFTFERLRVLQKALGPSEEATKKFFDTLSGGFGGELEFARFLSIEKQSLVNGREAKLLQKELLTFWKKTKSEEEVLKLIDLKEQGWTYETLDTLVQFVALRDSLESKDVGAETIKLIMDKLGDKAITQAINNGKKKGVEPVTSFFGVDDIEAGMASEENKHIDLAERLWIQLLRELDARKNGHKDVSKDDSRRPGNELDHSADLSLELSLKPPGT</sequence>
<feature type="region of interest" description="Disordered" evidence="1">
    <location>
        <begin position="20"/>
        <end position="52"/>
    </location>
</feature>
<evidence type="ECO:0000313" key="3">
    <source>
        <dbReference type="Proteomes" id="UP001162031"/>
    </source>
</evidence>
<reference evidence="2" key="1">
    <citation type="submission" date="2022-12" db="EMBL/GenBank/DDBJ databases">
        <authorList>
            <person name="Webb A."/>
        </authorList>
    </citation>
    <scope>NUCLEOTIDE SEQUENCE</scope>
    <source>
        <strain evidence="2">Hp1</strain>
    </source>
</reference>
<accession>A0AAV0TXF4</accession>
<protein>
    <recommendedName>
        <fullName evidence="4">RxLR effector candidate protein</fullName>
    </recommendedName>
</protein>
<keyword evidence="3" id="KW-1185">Reference proteome</keyword>
<comment type="caution">
    <text evidence="2">The sequence shown here is derived from an EMBL/GenBank/DDBJ whole genome shotgun (WGS) entry which is preliminary data.</text>
</comment>
<dbReference type="AlphaFoldDB" id="A0AAV0TXF4"/>
<proteinExistence type="predicted"/>
<evidence type="ECO:0000313" key="2">
    <source>
        <dbReference type="EMBL" id="CAI5726695.1"/>
    </source>
</evidence>
<name>A0AAV0TXF4_HYABA</name>
<feature type="compositionally biased region" description="Polar residues" evidence="1">
    <location>
        <begin position="25"/>
        <end position="40"/>
    </location>
</feature>
<feature type="compositionally biased region" description="Basic and acidic residues" evidence="1">
    <location>
        <begin position="360"/>
        <end position="381"/>
    </location>
</feature>